<reference evidence="1 2" key="2">
    <citation type="journal article" date="2022" name="Mol. Ecol. Resour.">
        <title>The genomes of chicory, endive, great burdock and yacon provide insights into Asteraceae paleo-polyploidization history and plant inulin production.</title>
        <authorList>
            <person name="Fan W."/>
            <person name="Wang S."/>
            <person name="Wang H."/>
            <person name="Wang A."/>
            <person name="Jiang F."/>
            <person name="Liu H."/>
            <person name="Zhao H."/>
            <person name="Xu D."/>
            <person name="Zhang Y."/>
        </authorList>
    </citation>
    <scope>NUCLEOTIDE SEQUENCE [LARGE SCALE GENOMIC DNA]</scope>
    <source>
        <strain evidence="2">cv. Punajuju</strain>
        <tissue evidence="1">Leaves</tissue>
    </source>
</reference>
<accession>A0ACB9EZF5</accession>
<evidence type="ECO:0000313" key="2">
    <source>
        <dbReference type="Proteomes" id="UP001055811"/>
    </source>
</evidence>
<protein>
    <submittedName>
        <fullName evidence="1">Uncharacterized protein</fullName>
    </submittedName>
</protein>
<comment type="caution">
    <text evidence="1">The sequence shown here is derived from an EMBL/GenBank/DDBJ whole genome shotgun (WGS) entry which is preliminary data.</text>
</comment>
<proteinExistence type="predicted"/>
<name>A0ACB9EZF5_CICIN</name>
<dbReference type="EMBL" id="CM042011">
    <property type="protein sequence ID" value="KAI3764339.1"/>
    <property type="molecule type" value="Genomic_DNA"/>
</dbReference>
<sequence length="69" mass="7830">MLAPSSHRSHRSLMVNCCMVQYNPSALRTDSSPVGQANPTAMTLDMTKERIQKLFNNMELYCVQCCNMM</sequence>
<keyword evidence="2" id="KW-1185">Reference proteome</keyword>
<evidence type="ECO:0000313" key="1">
    <source>
        <dbReference type="EMBL" id="KAI3764339.1"/>
    </source>
</evidence>
<reference evidence="2" key="1">
    <citation type="journal article" date="2022" name="Mol. Ecol. Resour.">
        <title>The genomes of chicory, endive, great burdock and yacon provide insights into Asteraceae palaeo-polyploidization history and plant inulin production.</title>
        <authorList>
            <person name="Fan W."/>
            <person name="Wang S."/>
            <person name="Wang H."/>
            <person name="Wang A."/>
            <person name="Jiang F."/>
            <person name="Liu H."/>
            <person name="Zhao H."/>
            <person name="Xu D."/>
            <person name="Zhang Y."/>
        </authorList>
    </citation>
    <scope>NUCLEOTIDE SEQUENCE [LARGE SCALE GENOMIC DNA]</scope>
    <source>
        <strain evidence="2">cv. Punajuju</strain>
    </source>
</reference>
<gene>
    <name evidence="1" type="ORF">L2E82_14346</name>
</gene>
<dbReference type="Proteomes" id="UP001055811">
    <property type="component" value="Linkage Group LG03"/>
</dbReference>
<organism evidence="1 2">
    <name type="scientific">Cichorium intybus</name>
    <name type="common">Chicory</name>
    <dbReference type="NCBI Taxonomy" id="13427"/>
    <lineage>
        <taxon>Eukaryota</taxon>
        <taxon>Viridiplantae</taxon>
        <taxon>Streptophyta</taxon>
        <taxon>Embryophyta</taxon>
        <taxon>Tracheophyta</taxon>
        <taxon>Spermatophyta</taxon>
        <taxon>Magnoliopsida</taxon>
        <taxon>eudicotyledons</taxon>
        <taxon>Gunneridae</taxon>
        <taxon>Pentapetalae</taxon>
        <taxon>asterids</taxon>
        <taxon>campanulids</taxon>
        <taxon>Asterales</taxon>
        <taxon>Asteraceae</taxon>
        <taxon>Cichorioideae</taxon>
        <taxon>Cichorieae</taxon>
        <taxon>Cichoriinae</taxon>
        <taxon>Cichorium</taxon>
    </lineage>
</organism>